<dbReference type="EMBL" id="CAJZBQ010000002">
    <property type="protein sequence ID" value="CAG9310413.1"/>
    <property type="molecule type" value="Genomic_DNA"/>
</dbReference>
<organism evidence="3 4">
    <name type="scientific">Blepharisma stoltei</name>
    <dbReference type="NCBI Taxonomy" id="1481888"/>
    <lineage>
        <taxon>Eukaryota</taxon>
        <taxon>Sar</taxon>
        <taxon>Alveolata</taxon>
        <taxon>Ciliophora</taxon>
        <taxon>Postciliodesmatophora</taxon>
        <taxon>Heterotrichea</taxon>
        <taxon>Heterotrichida</taxon>
        <taxon>Blepharismidae</taxon>
        <taxon>Blepharisma</taxon>
    </lineage>
</organism>
<accession>A0AAU9I4P6</accession>
<comment type="caution">
    <text evidence="3">The sequence shown here is derived from an EMBL/GenBank/DDBJ whole genome shotgun (WGS) entry which is preliminary data.</text>
</comment>
<evidence type="ECO:0000256" key="1">
    <source>
        <dbReference type="SAM" id="Coils"/>
    </source>
</evidence>
<dbReference type="AlphaFoldDB" id="A0AAU9I4P6"/>
<name>A0AAU9I4P6_9CILI</name>
<reference evidence="3" key="1">
    <citation type="submission" date="2021-09" db="EMBL/GenBank/DDBJ databases">
        <authorList>
            <consortium name="AG Swart"/>
            <person name="Singh M."/>
            <person name="Singh A."/>
            <person name="Seah K."/>
            <person name="Emmerich C."/>
        </authorList>
    </citation>
    <scope>NUCLEOTIDE SEQUENCE</scope>
    <source>
        <strain evidence="3">ATCC30299</strain>
    </source>
</reference>
<evidence type="ECO:0000256" key="2">
    <source>
        <dbReference type="SAM" id="MobiDB-lite"/>
    </source>
</evidence>
<feature type="region of interest" description="Disordered" evidence="2">
    <location>
        <begin position="61"/>
        <end position="113"/>
    </location>
</feature>
<gene>
    <name evidence="3" type="ORF">BSTOLATCC_MIC1263</name>
</gene>
<dbReference type="Proteomes" id="UP001162131">
    <property type="component" value="Unassembled WGS sequence"/>
</dbReference>
<sequence length="301" mass="35275">MQKQTARLLYITLGFLVCKELFNYKLHVIPQPLVPLSNKSSRKPISVKRKLTPPNLSLKTKKKIAKKTQNENTITEKNTNEEPRKNEEIQKEKPLKSELKENNSKIARGALNVNSSANKNKKRIFDSSEEKEDEEEEEDVEIDSSIYRLIDYQDIEEDREFLKEYAKIYKQRIQTVPKKRKPETTYQKSAPRKIGKEREIFKALGKEINLYKQTQFLEEYDTSKIILEEYDFDATADGMKNKKMVRFAIDEPKTDYMAIPIWRFTVRAEPDSYEKVLQDLSQRNIKGVEIISDNPSDNSLV</sequence>
<evidence type="ECO:0000313" key="3">
    <source>
        <dbReference type="EMBL" id="CAG9310413.1"/>
    </source>
</evidence>
<protein>
    <submittedName>
        <fullName evidence="3">Uncharacterized protein</fullName>
    </submittedName>
</protein>
<evidence type="ECO:0000313" key="4">
    <source>
        <dbReference type="Proteomes" id="UP001162131"/>
    </source>
</evidence>
<keyword evidence="4" id="KW-1185">Reference proteome</keyword>
<proteinExistence type="predicted"/>
<feature type="compositionally biased region" description="Basic and acidic residues" evidence="2">
    <location>
        <begin position="78"/>
        <end position="103"/>
    </location>
</feature>
<keyword evidence="1" id="KW-0175">Coiled coil</keyword>
<feature type="coiled-coil region" evidence="1">
    <location>
        <begin position="118"/>
        <end position="172"/>
    </location>
</feature>